<dbReference type="FunFam" id="3.40.640.10:FF:000012">
    <property type="entry name" value="alanine aminotransferase 2"/>
    <property type="match status" value="1"/>
</dbReference>
<dbReference type="AlphaFoldDB" id="A0A1X6NM58"/>
<dbReference type="Pfam" id="PF00155">
    <property type="entry name" value="Aminotran_1_2"/>
    <property type="match status" value="1"/>
</dbReference>
<keyword evidence="5" id="KW-0663">Pyridoxal phosphate</keyword>
<dbReference type="InterPro" id="IPR015424">
    <property type="entry name" value="PyrdxlP-dep_Trfase"/>
</dbReference>
<dbReference type="Gene3D" id="1.10.287.1970">
    <property type="match status" value="1"/>
</dbReference>
<dbReference type="InterPro" id="IPR015422">
    <property type="entry name" value="PyrdxlP-dep_Trfase_small"/>
</dbReference>
<dbReference type="EMBL" id="KV919465">
    <property type="protein sequence ID" value="OSX69630.1"/>
    <property type="molecule type" value="Genomic_DNA"/>
</dbReference>
<evidence type="ECO:0000256" key="5">
    <source>
        <dbReference type="ARBA" id="ARBA00022898"/>
    </source>
</evidence>
<feature type="domain" description="Aminotransferase class I/classII large" evidence="8">
    <location>
        <begin position="124"/>
        <end position="498"/>
    </location>
</feature>
<evidence type="ECO:0000256" key="6">
    <source>
        <dbReference type="ARBA" id="ARBA00025785"/>
    </source>
</evidence>
<proteinExistence type="inferred from homology"/>
<dbReference type="Gene3D" id="3.40.640.10">
    <property type="entry name" value="Type I PLP-dependent aspartate aminotransferase-like (Major domain)"/>
    <property type="match status" value="1"/>
</dbReference>
<organism evidence="9 10">
    <name type="scientific">Porphyra umbilicalis</name>
    <name type="common">Purple laver</name>
    <name type="synonym">Red alga</name>
    <dbReference type="NCBI Taxonomy" id="2786"/>
    <lineage>
        <taxon>Eukaryota</taxon>
        <taxon>Rhodophyta</taxon>
        <taxon>Bangiophyceae</taxon>
        <taxon>Bangiales</taxon>
        <taxon>Bangiaceae</taxon>
        <taxon>Porphyra</taxon>
    </lineage>
</organism>
<comment type="similarity">
    <text evidence="6">Belongs to the class-I pyridoxal-phosphate-dependent aminotransferase family. Alanine aminotransferase subfamily.</text>
</comment>
<dbReference type="GO" id="GO:0030170">
    <property type="term" value="F:pyridoxal phosphate binding"/>
    <property type="evidence" value="ECO:0007669"/>
    <property type="project" value="InterPro"/>
</dbReference>
<sequence length="516" mass="54179">MSSATATKPAATTDAEATNGGSGGSPPSPRQVLCPPDGINPALEAMEYAVRGPLVLKAGRYAAALKEAAAGGKPANLPFDSVVLCNIGNPQSVGQAPMTYLRQVLATIACPWLLAQPNIRAELPADVVARAEAFLSSTHGLGAYSESKGLPSVRASVAAYITARDGGEPADSDAVFLTNGASDSVKNILEMLVRGPTDGVMVPMPQYPLYSAALTKMGARRVSYGLLEDDGWGVGVDDLEAAYAAAVADGTTVRALVVINPGNPTGQVLSQAVMEGLVRFCERHTLVLMADEVYQVNVYAEGKTFTSFKKVVRSLGSPVELVSFHSTSKGMIGECGLRGGYMEVVNFHPHAMDVLYKAASVSLCSNIPGQVAMDVMVKPPVEGEPSYALYKQEMDSTYDALRRKAAKLASVLNTLPGISCNPSEGSMYLFPRVVLPPAAVAAAADAGMKPDGLYANELLDATGVCVVPGSGFGQAPGTFHIRTTFLPTEDAMEQMVNRMRDFHLGFMKKYGGETTA</sequence>
<dbReference type="PANTHER" id="PTHR11751">
    <property type="entry name" value="ALANINE AMINOTRANSFERASE"/>
    <property type="match status" value="1"/>
</dbReference>
<dbReference type="GO" id="GO:0042853">
    <property type="term" value="P:L-alanine catabolic process"/>
    <property type="evidence" value="ECO:0007669"/>
    <property type="project" value="UniProtKB-UniPathway"/>
</dbReference>
<accession>A0A1X6NM58</accession>
<keyword evidence="4" id="KW-0808">Transferase</keyword>
<dbReference type="Proteomes" id="UP000218209">
    <property type="component" value="Unassembled WGS sequence"/>
</dbReference>
<dbReference type="Gene3D" id="3.90.1150.10">
    <property type="entry name" value="Aspartate Aminotransferase, domain 1"/>
    <property type="match status" value="1"/>
</dbReference>
<feature type="region of interest" description="Disordered" evidence="7">
    <location>
        <begin position="1"/>
        <end position="32"/>
    </location>
</feature>
<name>A0A1X6NM58_PORUM</name>
<dbReference type="CDD" id="cd00609">
    <property type="entry name" value="AAT_like"/>
    <property type="match status" value="1"/>
</dbReference>
<protein>
    <recommendedName>
        <fullName evidence="8">Aminotransferase class I/classII large domain-containing protein</fullName>
    </recommendedName>
</protein>
<keyword evidence="10" id="KW-1185">Reference proteome</keyword>
<evidence type="ECO:0000313" key="9">
    <source>
        <dbReference type="EMBL" id="OSX69630.1"/>
    </source>
</evidence>
<dbReference type="InterPro" id="IPR015421">
    <property type="entry name" value="PyrdxlP-dep_Trfase_major"/>
</dbReference>
<dbReference type="GO" id="GO:0008483">
    <property type="term" value="F:transaminase activity"/>
    <property type="evidence" value="ECO:0007669"/>
    <property type="project" value="UniProtKB-KW"/>
</dbReference>
<comment type="subunit">
    <text evidence="2">Homodimer.</text>
</comment>
<dbReference type="FunFam" id="3.90.1150.10:FF:000010">
    <property type="entry name" value="Alanine aminotransferase 2"/>
    <property type="match status" value="1"/>
</dbReference>
<evidence type="ECO:0000256" key="2">
    <source>
        <dbReference type="ARBA" id="ARBA00011738"/>
    </source>
</evidence>
<dbReference type="InterPro" id="IPR004839">
    <property type="entry name" value="Aminotransferase_I/II_large"/>
</dbReference>
<evidence type="ECO:0000256" key="4">
    <source>
        <dbReference type="ARBA" id="ARBA00022679"/>
    </source>
</evidence>
<dbReference type="PANTHER" id="PTHR11751:SF29">
    <property type="entry name" value="ALANINE TRANSAMINASE"/>
    <property type="match status" value="1"/>
</dbReference>
<dbReference type="InterPro" id="IPR045088">
    <property type="entry name" value="ALAT1/2-like"/>
</dbReference>
<comment type="cofactor">
    <cofactor evidence="1">
        <name>pyridoxal 5'-phosphate</name>
        <dbReference type="ChEBI" id="CHEBI:597326"/>
    </cofactor>
</comment>
<evidence type="ECO:0000256" key="7">
    <source>
        <dbReference type="SAM" id="MobiDB-lite"/>
    </source>
</evidence>
<dbReference type="UniPathway" id="UPA00528">
    <property type="reaction ID" value="UER00586"/>
</dbReference>
<keyword evidence="3" id="KW-0032">Aminotransferase</keyword>
<evidence type="ECO:0000256" key="3">
    <source>
        <dbReference type="ARBA" id="ARBA00022576"/>
    </source>
</evidence>
<evidence type="ECO:0000313" key="10">
    <source>
        <dbReference type="Proteomes" id="UP000218209"/>
    </source>
</evidence>
<evidence type="ECO:0000256" key="1">
    <source>
        <dbReference type="ARBA" id="ARBA00001933"/>
    </source>
</evidence>
<dbReference type="OrthoDB" id="1732682at2759"/>
<gene>
    <name evidence="9" type="ORF">BU14_1332s0003</name>
</gene>
<reference evidence="9 10" key="1">
    <citation type="submission" date="2017-03" db="EMBL/GenBank/DDBJ databases">
        <title>WGS assembly of Porphyra umbilicalis.</title>
        <authorList>
            <person name="Brawley S.H."/>
            <person name="Blouin N.A."/>
            <person name="Ficko-Blean E."/>
            <person name="Wheeler G.L."/>
            <person name="Lohr M."/>
            <person name="Goodson H.V."/>
            <person name="Jenkins J.W."/>
            <person name="Blaby-Haas C.E."/>
            <person name="Helliwell K.E."/>
            <person name="Chan C."/>
            <person name="Marriage T."/>
            <person name="Bhattacharya D."/>
            <person name="Klein A.S."/>
            <person name="Badis Y."/>
            <person name="Brodie J."/>
            <person name="Cao Y."/>
            <person name="Collen J."/>
            <person name="Dittami S.M."/>
            <person name="Gachon C.M."/>
            <person name="Green B.R."/>
            <person name="Karpowicz S."/>
            <person name="Kim J.W."/>
            <person name="Kudahl U."/>
            <person name="Lin S."/>
            <person name="Michel G."/>
            <person name="Mittag M."/>
            <person name="Olson B.J."/>
            <person name="Pangilinan J."/>
            <person name="Peng Y."/>
            <person name="Qiu H."/>
            <person name="Shu S."/>
            <person name="Singer J.T."/>
            <person name="Smith A.G."/>
            <person name="Sprecher B.N."/>
            <person name="Wagner V."/>
            <person name="Wang W."/>
            <person name="Wang Z.-Y."/>
            <person name="Yan J."/>
            <person name="Yarish C."/>
            <person name="Zoeuner-Riek S."/>
            <person name="Zhuang Y."/>
            <person name="Zou Y."/>
            <person name="Lindquist E.A."/>
            <person name="Grimwood J."/>
            <person name="Barry K."/>
            <person name="Rokhsar D.S."/>
            <person name="Schmutz J."/>
            <person name="Stiller J.W."/>
            <person name="Grossman A.R."/>
            <person name="Prochnik S.E."/>
        </authorList>
    </citation>
    <scope>NUCLEOTIDE SEQUENCE [LARGE SCALE GENOMIC DNA]</scope>
    <source>
        <strain evidence="9">4086291</strain>
    </source>
</reference>
<feature type="compositionally biased region" description="Low complexity" evidence="7">
    <location>
        <begin position="1"/>
        <end position="18"/>
    </location>
</feature>
<dbReference type="SUPFAM" id="SSF53383">
    <property type="entry name" value="PLP-dependent transferases"/>
    <property type="match status" value="1"/>
</dbReference>
<evidence type="ECO:0000259" key="8">
    <source>
        <dbReference type="Pfam" id="PF00155"/>
    </source>
</evidence>